<organism evidence="2 3">
    <name type="scientific">Pararcticibacter amylolyticus</name>
    <dbReference type="NCBI Taxonomy" id="2173175"/>
    <lineage>
        <taxon>Bacteria</taxon>
        <taxon>Pseudomonadati</taxon>
        <taxon>Bacteroidota</taxon>
        <taxon>Sphingobacteriia</taxon>
        <taxon>Sphingobacteriales</taxon>
        <taxon>Sphingobacteriaceae</taxon>
        <taxon>Pararcticibacter</taxon>
    </lineage>
</organism>
<dbReference type="OrthoDB" id="769134at2"/>
<feature type="domain" description="Lipocalin-like" evidence="1">
    <location>
        <begin position="37"/>
        <end position="98"/>
    </location>
</feature>
<accession>A0A2U2PM08</accession>
<evidence type="ECO:0000313" key="3">
    <source>
        <dbReference type="Proteomes" id="UP000245647"/>
    </source>
</evidence>
<reference evidence="2 3" key="1">
    <citation type="submission" date="2018-04" db="EMBL/GenBank/DDBJ databases">
        <title>Pedobacter chongqingensis sp. nov., isolated from a rottenly hemp rope.</title>
        <authorList>
            <person name="Cai Y."/>
        </authorList>
    </citation>
    <scope>NUCLEOTIDE SEQUENCE [LARGE SCALE GENOMIC DNA]</scope>
    <source>
        <strain evidence="2 3">FJ4-8</strain>
    </source>
</reference>
<name>A0A2U2PM08_9SPHI</name>
<dbReference type="InterPro" id="IPR024311">
    <property type="entry name" value="Lipocalin-like"/>
</dbReference>
<keyword evidence="3" id="KW-1185">Reference proteome</keyword>
<gene>
    <name evidence="2" type="ORF">DDR33_00825</name>
</gene>
<dbReference type="PROSITE" id="PS51257">
    <property type="entry name" value="PROKAR_LIPOPROTEIN"/>
    <property type="match status" value="1"/>
</dbReference>
<dbReference type="Pfam" id="PF13648">
    <property type="entry name" value="Lipocalin_4"/>
    <property type="match status" value="1"/>
</dbReference>
<protein>
    <recommendedName>
        <fullName evidence="1">Lipocalin-like domain-containing protein</fullName>
    </recommendedName>
</protein>
<sequence length="151" mass="16679">MIHFTRTLRVSAAAFLTSAILMSCSKDKTEKDPIKEIEGTWMESSIHASLINYLEFHSDGTFSSTYKNSTESATIISGTYSVKGDSLKVHVAKQTTKVNGQSDALALDDNDVYDKCTFKIKDNVLSLNYISYPADAPVKTNAVFIRVTNTH</sequence>
<proteinExistence type="predicted"/>
<dbReference type="RefSeq" id="WP_109413862.1">
    <property type="nucleotide sequence ID" value="NZ_QEAS01000001.1"/>
</dbReference>
<evidence type="ECO:0000313" key="2">
    <source>
        <dbReference type="EMBL" id="PWG82443.1"/>
    </source>
</evidence>
<dbReference type="EMBL" id="QEAS01000001">
    <property type="protein sequence ID" value="PWG82443.1"/>
    <property type="molecule type" value="Genomic_DNA"/>
</dbReference>
<dbReference type="AlphaFoldDB" id="A0A2U2PM08"/>
<evidence type="ECO:0000259" key="1">
    <source>
        <dbReference type="Pfam" id="PF13648"/>
    </source>
</evidence>
<comment type="caution">
    <text evidence="2">The sequence shown here is derived from an EMBL/GenBank/DDBJ whole genome shotgun (WGS) entry which is preliminary data.</text>
</comment>
<dbReference type="Proteomes" id="UP000245647">
    <property type="component" value="Unassembled WGS sequence"/>
</dbReference>